<evidence type="ECO:0000256" key="1">
    <source>
        <dbReference type="ARBA" id="ARBA00022737"/>
    </source>
</evidence>
<dbReference type="InterPro" id="IPR050708">
    <property type="entry name" value="T6SS_VgrG/RHS"/>
</dbReference>
<dbReference type="PANTHER" id="PTHR32305">
    <property type="match status" value="1"/>
</dbReference>
<reference evidence="5" key="1">
    <citation type="journal article" date="2023" name="Microbiol Resour">
        <title>Genome Sequences of Rhodoplanes serenus and Two Thermotolerant Strains, Rhodoplanes tepidamans and 'Rhodoplanes cryptolactis,' Further Refine the Genus.</title>
        <authorList>
            <person name="Rayyan A.A."/>
            <person name="Kyndt J.A."/>
        </authorList>
    </citation>
    <scope>NUCLEOTIDE SEQUENCE</scope>
    <source>
        <strain evidence="5">DSM 9987</strain>
    </source>
</reference>
<gene>
    <name evidence="5" type="ORF">PQJ73_28505</name>
</gene>
<organism evidence="5 6">
    <name type="scientific">Rhodoplanes tepidamans</name>
    <name type="common">Rhodoplanes cryptolactis</name>
    <dbReference type="NCBI Taxonomy" id="200616"/>
    <lineage>
        <taxon>Bacteria</taxon>
        <taxon>Pseudomonadati</taxon>
        <taxon>Pseudomonadota</taxon>
        <taxon>Alphaproteobacteria</taxon>
        <taxon>Hyphomicrobiales</taxon>
        <taxon>Nitrobacteraceae</taxon>
        <taxon>Rhodoplanes</taxon>
    </lineage>
</organism>
<dbReference type="Gene3D" id="2.180.10.10">
    <property type="entry name" value="RHS repeat-associated core"/>
    <property type="match status" value="1"/>
</dbReference>
<dbReference type="NCBIfam" id="TIGR03696">
    <property type="entry name" value="Rhs_assc_core"/>
    <property type="match status" value="1"/>
</dbReference>
<reference evidence="5" key="2">
    <citation type="submission" date="2023-02" db="EMBL/GenBank/DDBJ databases">
        <authorList>
            <person name="Rayyan A."/>
            <person name="Meyer T."/>
            <person name="Kyndt J.A."/>
        </authorList>
    </citation>
    <scope>NUCLEOTIDE SEQUENCE</scope>
    <source>
        <strain evidence="5">DSM 9987</strain>
    </source>
</reference>
<dbReference type="Proteomes" id="UP001165652">
    <property type="component" value="Unassembled WGS sequence"/>
</dbReference>
<accession>A0ABT5JIV7</accession>
<evidence type="ECO:0000313" key="6">
    <source>
        <dbReference type="Proteomes" id="UP001165652"/>
    </source>
</evidence>
<evidence type="ECO:0000259" key="3">
    <source>
        <dbReference type="Pfam" id="PF04830"/>
    </source>
</evidence>
<dbReference type="EMBL" id="JAQQLI010000082">
    <property type="protein sequence ID" value="MDC7789639.1"/>
    <property type="molecule type" value="Genomic_DNA"/>
</dbReference>
<dbReference type="InterPro" id="IPR022385">
    <property type="entry name" value="Rhs_assc_core"/>
</dbReference>
<keyword evidence="2" id="KW-0472">Membrane</keyword>
<keyword evidence="1" id="KW-0677">Repeat</keyword>
<dbReference type="InterPro" id="IPR006915">
    <property type="entry name" value="DUF637_hemagglutn_put"/>
</dbReference>
<sequence length="773" mass="80024">MHSTRATGYYDALGRPSQIATTVEGAVYTFGAGYDVNGRLSQVSYPSGFVARYGYNALGYADQLSDAGAQVFWTANALDAEQHLTQQTAGNGVVTTRSFSALNGRLLSVAAGSGNAVQNATYTYDLLGNPLSRTDGTSNLSESFTYDPLNRLLSATISTSTAPVKTLSYDAIGNILSKSDVGTYTYAPPGSPRPHAVTSISGSTISTTFTYDPNGNQTAGLGRTVEWTSYNRPASITQGSRTISFLHDTDHQRVKQVSPEGTTLYIAGFGVLAELSGAGGPAARWTDYLAVGNAKVGMRVTEVASQTISLRYFHLDHLGSVSVLTNEAGVVVERLSYDAWGKRRHPNGADDVTGSIESQTTRGFTGHEQLDSVALVHMNGRVYDPLVGRMISADPTVPDPLNAQAWNRYSYVGNDPLAFADPSGFSWLSEFFHGVANFFAQFPIIRAIFQIVATVVIAAVLTAATGGAALLAVKIASAALGSAITTGLSGGKLGDMLKAAAIAGATAFAFNAVGNATTHAMPAFNSPQFDPGVYAGNVAGHAAVGCLSSAASGGSCRDGALSGAVGAGVGPLVPTAFPNYRTDPGQYVGGLALTSVAGGLASVAGGGKFENGAVTAAFGYMYNQAAGKAQAGYDYENHCITDGSSFVYPLMPIVGAPLSLLRGALSAIFGGGETTALYRAVSSAEYEQIMNTGTFQAGPNSLGGKFFAETPGAAAKWGEVLNGAGNFKVIEVELPSGAASSFMRFERLDGIGPARYGTLDILNSAKPVIRSLP</sequence>
<evidence type="ECO:0000313" key="5">
    <source>
        <dbReference type="EMBL" id="MDC7789639.1"/>
    </source>
</evidence>
<keyword evidence="2" id="KW-1133">Transmembrane helix</keyword>
<dbReference type="RefSeq" id="WP_272780461.1">
    <property type="nucleotide sequence ID" value="NZ_JAQQLI010000082.1"/>
</dbReference>
<dbReference type="PANTHER" id="PTHR32305:SF15">
    <property type="entry name" value="PROTEIN RHSA-RELATED"/>
    <property type="match status" value="1"/>
</dbReference>
<dbReference type="InterPro" id="IPR056823">
    <property type="entry name" value="TEN-like_YD-shell"/>
</dbReference>
<dbReference type="Pfam" id="PF25023">
    <property type="entry name" value="TEN_YD-shell"/>
    <property type="match status" value="1"/>
</dbReference>
<keyword evidence="2" id="KW-0812">Transmembrane</keyword>
<name>A0ABT5JIV7_RHOTP</name>
<dbReference type="Pfam" id="PF04830">
    <property type="entry name" value="DUF637"/>
    <property type="match status" value="1"/>
</dbReference>
<comment type="caution">
    <text evidence="5">The sequence shown here is derived from an EMBL/GenBank/DDBJ whole genome shotgun (WGS) entry which is preliminary data.</text>
</comment>
<evidence type="ECO:0000256" key="2">
    <source>
        <dbReference type="SAM" id="Phobius"/>
    </source>
</evidence>
<feature type="domain" description="Teneurin-like YD-shell" evidence="4">
    <location>
        <begin position="312"/>
        <end position="416"/>
    </location>
</feature>
<feature type="domain" description="DUF637" evidence="3">
    <location>
        <begin position="471"/>
        <end position="562"/>
    </location>
</feature>
<evidence type="ECO:0000259" key="4">
    <source>
        <dbReference type="Pfam" id="PF25023"/>
    </source>
</evidence>
<proteinExistence type="predicted"/>
<protein>
    <submittedName>
        <fullName evidence="5">DUF637 domain-containing protein</fullName>
    </submittedName>
</protein>
<keyword evidence="6" id="KW-1185">Reference proteome</keyword>
<feature type="transmembrane region" description="Helical" evidence="2">
    <location>
        <begin position="447"/>
        <end position="473"/>
    </location>
</feature>